<gene>
    <name evidence="2" type="ORF">EKO23_06640</name>
</gene>
<evidence type="ECO:0000259" key="1">
    <source>
        <dbReference type="PROSITE" id="PS51459"/>
    </source>
</evidence>
<protein>
    <submittedName>
        <fullName evidence="2">Oxidoreductase</fullName>
    </submittedName>
</protein>
<reference evidence="2 3" key="1">
    <citation type="submission" date="2019-01" db="EMBL/GenBank/DDBJ databases">
        <title>Nocardioides guangzhouensis sp. nov., an actinobacterium isolated from soil.</title>
        <authorList>
            <person name="Fu Y."/>
            <person name="Cai Y."/>
            <person name="Lin Z."/>
            <person name="Chen P."/>
        </authorList>
    </citation>
    <scope>NUCLEOTIDE SEQUENCE [LARGE SCALE GENOMIC DNA]</scope>
    <source>
        <strain evidence="2 3">130</strain>
    </source>
</reference>
<organism evidence="2 3">
    <name type="scientific">Nocardioides guangzhouensis</name>
    <dbReference type="NCBI Taxonomy" id="2497878"/>
    <lineage>
        <taxon>Bacteria</taxon>
        <taxon>Bacillati</taxon>
        <taxon>Actinomycetota</taxon>
        <taxon>Actinomycetes</taxon>
        <taxon>Propionibacteriales</taxon>
        <taxon>Nocardioidaceae</taxon>
        <taxon>Nocardioides</taxon>
    </lineage>
</organism>
<evidence type="ECO:0000313" key="3">
    <source>
        <dbReference type="Proteomes" id="UP000295198"/>
    </source>
</evidence>
<proteinExistence type="predicted"/>
<dbReference type="InterPro" id="IPR003812">
    <property type="entry name" value="Fido"/>
</dbReference>
<accession>A0A4Q4ZGF3</accession>
<dbReference type="RefSeq" id="WP_134715442.1">
    <property type="nucleotide sequence ID" value="NZ_SDKM01000007.1"/>
</dbReference>
<dbReference type="PROSITE" id="PS51459">
    <property type="entry name" value="FIDO"/>
    <property type="match status" value="1"/>
</dbReference>
<dbReference type="Proteomes" id="UP000295198">
    <property type="component" value="Unassembled WGS sequence"/>
</dbReference>
<feature type="domain" description="Fido" evidence="1">
    <location>
        <begin position="104"/>
        <end position="235"/>
    </location>
</feature>
<evidence type="ECO:0000313" key="2">
    <source>
        <dbReference type="EMBL" id="RYP87270.1"/>
    </source>
</evidence>
<comment type="caution">
    <text evidence="2">The sequence shown here is derived from an EMBL/GenBank/DDBJ whole genome shotgun (WGS) entry which is preliminary data.</text>
</comment>
<dbReference type="AlphaFoldDB" id="A0A4Q4ZGF3"/>
<sequence length="249" mass="26014">MSPDSRADQSTDPLGRLAALEGVPSAYAAARDGVDALLRDRGLRRTSPEQTAESLLLGAWASAQLEGSASTLEEVRERGGDETAQAAVRVSTEMLALVPALSRSPLQAFARLHALAGTGTVPDDELGRPRSAAAAERLRMLATRLLDDTAAPAMLVAAVVHAELAAGAPFASHNGIVARAAERLVLVARGVDEKSLLVPEEGHRRLRSAYESNLRAYASAAGTSGVQAWLLYTAEAYTLAAEASPARPS</sequence>
<name>A0A4Q4ZGF3_9ACTN</name>
<dbReference type="EMBL" id="SDKM01000007">
    <property type="protein sequence ID" value="RYP87270.1"/>
    <property type="molecule type" value="Genomic_DNA"/>
</dbReference>
<keyword evidence="3" id="KW-1185">Reference proteome</keyword>
<dbReference type="OrthoDB" id="5241763at2"/>